<organism evidence="1 2">
    <name type="scientific">Cereibacter sphaeroides</name>
    <name type="common">Rhodobacter sphaeroides</name>
    <dbReference type="NCBI Taxonomy" id="1063"/>
    <lineage>
        <taxon>Bacteria</taxon>
        <taxon>Pseudomonadati</taxon>
        <taxon>Pseudomonadota</taxon>
        <taxon>Alphaproteobacteria</taxon>
        <taxon>Rhodobacterales</taxon>
        <taxon>Paracoccaceae</taxon>
        <taxon>Cereibacter</taxon>
    </lineage>
</organism>
<sequence length="202" mass="23273">MKNRPVLTTSRAVRIFEEMIDCRRDYCADNQFFRMSDVWAYLCDEDGRWSINTFRSEETEDFKRRAGVIAFGDRVTLTADERLMENAAQGCKLSNFILAHELGHVALGHHAKSATTKNFQLFAGPNGMSNLPPTLEELEANYAAVFFQCGVALLDIRWDPIRLAHRAFSDVNYVRKAQSIVRLEVFQRELRLHKPTYPRVVL</sequence>
<dbReference type="EMBL" id="QFQS01000001">
    <property type="protein sequence ID" value="PZQ99719.1"/>
    <property type="molecule type" value="Genomic_DNA"/>
</dbReference>
<evidence type="ECO:0000313" key="1">
    <source>
        <dbReference type="EMBL" id="PZQ99719.1"/>
    </source>
</evidence>
<evidence type="ECO:0008006" key="3">
    <source>
        <dbReference type="Google" id="ProtNLM"/>
    </source>
</evidence>
<proteinExistence type="predicted"/>
<reference evidence="1 2" key="1">
    <citation type="submission" date="2017-08" db="EMBL/GenBank/DDBJ databases">
        <title>Infants hospitalized years apart are colonized by the same room-sourced microbial strains.</title>
        <authorList>
            <person name="Brooks B."/>
            <person name="Olm M.R."/>
            <person name="Firek B.A."/>
            <person name="Baker R."/>
            <person name="Thomas B.C."/>
            <person name="Morowitz M.J."/>
            <person name="Banfield J.F."/>
        </authorList>
    </citation>
    <scope>NUCLEOTIDE SEQUENCE [LARGE SCALE GENOMIC DNA]</scope>
    <source>
        <strain evidence="1">S2_003_000_R2_11</strain>
    </source>
</reference>
<dbReference type="AlphaFoldDB" id="A0A2W5SCE2"/>
<name>A0A2W5SCE2_CERSP</name>
<gene>
    <name evidence="1" type="ORF">DI533_03450</name>
</gene>
<protein>
    <recommendedName>
        <fullName evidence="3">IrrE N-terminal-like domain-containing protein</fullName>
    </recommendedName>
</protein>
<accession>A0A2W5SCE2</accession>
<comment type="caution">
    <text evidence="1">The sequence shown here is derived from an EMBL/GenBank/DDBJ whole genome shotgun (WGS) entry which is preliminary data.</text>
</comment>
<evidence type="ECO:0000313" key="2">
    <source>
        <dbReference type="Proteomes" id="UP000248975"/>
    </source>
</evidence>
<dbReference type="Proteomes" id="UP000248975">
    <property type="component" value="Unassembled WGS sequence"/>
</dbReference>